<feature type="transmembrane region" description="Helical" evidence="1">
    <location>
        <begin position="293"/>
        <end position="312"/>
    </location>
</feature>
<feature type="transmembrane region" description="Helical" evidence="1">
    <location>
        <begin position="390"/>
        <end position="417"/>
    </location>
</feature>
<feature type="transmembrane region" description="Helical" evidence="1">
    <location>
        <begin position="238"/>
        <end position="261"/>
    </location>
</feature>
<proteinExistence type="predicted"/>
<organism evidence="2 3">
    <name type="scientific">Facklamia lactis</name>
    <dbReference type="NCBI Taxonomy" id="2749967"/>
    <lineage>
        <taxon>Bacteria</taxon>
        <taxon>Bacillati</taxon>
        <taxon>Bacillota</taxon>
        <taxon>Bacilli</taxon>
        <taxon>Lactobacillales</taxon>
        <taxon>Aerococcaceae</taxon>
        <taxon>Facklamia</taxon>
    </lineage>
</organism>
<feature type="transmembrane region" description="Helical" evidence="1">
    <location>
        <begin position="345"/>
        <end position="369"/>
    </location>
</feature>
<feature type="transmembrane region" description="Helical" evidence="1">
    <location>
        <begin position="191"/>
        <end position="208"/>
    </location>
</feature>
<evidence type="ECO:0008006" key="4">
    <source>
        <dbReference type="Google" id="ProtNLM"/>
    </source>
</evidence>
<gene>
    <name evidence="2" type="ORF">HZY91_02520</name>
</gene>
<keyword evidence="1" id="KW-0472">Membrane</keyword>
<keyword evidence="3" id="KW-1185">Reference proteome</keyword>
<dbReference type="RefSeq" id="WP_197114368.1">
    <property type="nucleotide sequence ID" value="NZ_JACBXQ010000001.1"/>
</dbReference>
<accession>A0ABS0LNZ0</accession>
<dbReference type="Proteomes" id="UP000721415">
    <property type="component" value="Unassembled WGS sequence"/>
</dbReference>
<name>A0ABS0LNZ0_9LACT</name>
<feature type="transmembrane region" description="Helical" evidence="1">
    <location>
        <begin position="504"/>
        <end position="522"/>
    </location>
</feature>
<feature type="transmembrane region" description="Helical" evidence="1">
    <location>
        <begin position="130"/>
        <end position="151"/>
    </location>
</feature>
<feature type="transmembrane region" description="Helical" evidence="1">
    <location>
        <begin position="82"/>
        <end position="103"/>
    </location>
</feature>
<evidence type="ECO:0000313" key="2">
    <source>
        <dbReference type="EMBL" id="MBG9985764.1"/>
    </source>
</evidence>
<sequence>MAKALKNTFALVKFIFKTERIVLPLYLLSMTVFLVGLWPVFDEMLASASNMEVLIETMRNPAMISMVGPVFVEDTYTTGSMYANYMTVFAAIMVAIWNILFMVKHTRQNEEQGRSELVRSLPVGRYANEVASLIIAFLVNLVLGLLMIIGFKVLSPDASLNSIVNLSLSIFAFGFLFAVMTLLFAQLSNTARIASSLSFLTLLIFYLLRAMGDVSKEVLSLISPLGLITRTETFVNDYYWPLLILAFEIIVILILAIFLLSRRDLDSGLLKERPGRRGISPFIKGVPSFTLKLLAGQLVIWALVLLTFSAMYGSTLGDLEGYINSSEIVKQMLVVNSDFSLTEQFVGLLVLIMSMIATIPVINFVKRILTEERHFLSEEILNQPVSRYTYFASFILVSVLAAIGYQALVATGFWLVGRQVMEDLPDLEVFMVACFNYLPAILVTLGLAIFLIGCQPRLSWLAYLYLGYSFMVIYIGRMFDLPEFMEKLTPFGLLPNYPIDKLDYGMLGILMGIFLLLTYLGLKFYRHRDLNS</sequence>
<protein>
    <recommendedName>
        <fullName evidence="4">ABC transporter permease</fullName>
    </recommendedName>
</protein>
<feature type="transmembrane region" description="Helical" evidence="1">
    <location>
        <begin position="21"/>
        <end position="41"/>
    </location>
</feature>
<keyword evidence="1" id="KW-1133">Transmembrane helix</keyword>
<comment type="caution">
    <text evidence="2">The sequence shown here is derived from an EMBL/GenBank/DDBJ whole genome shotgun (WGS) entry which is preliminary data.</text>
</comment>
<feature type="transmembrane region" description="Helical" evidence="1">
    <location>
        <begin position="163"/>
        <end position="184"/>
    </location>
</feature>
<evidence type="ECO:0000313" key="3">
    <source>
        <dbReference type="Proteomes" id="UP000721415"/>
    </source>
</evidence>
<keyword evidence="1" id="KW-0812">Transmembrane</keyword>
<feature type="transmembrane region" description="Helical" evidence="1">
    <location>
        <begin position="460"/>
        <end position="479"/>
    </location>
</feature>
<dbReference type="EMBL" id="JACBXQ010000001">
    <property type="protein sequence ID" value="MBG9985764.1"/>
    <property type="molecule type" value="Genomic_DNA"/>
</dbReference>
<reference evidence="2 3" key="1">
    <citation type="submission" date="2020-07" db="EMBL/GenBank/DDBJ databases">
        <title>Facklamia lactis sp. nov., isolated from raw milk.</title>
        <authorList>
            <person name="Doll E.V."/>
            <person name="Huptas C."/>
            <person name="Staib L."/>
            <person name="Wenning M."/>
            <person name="Scherer S."/>
        </authorList>
    </citation>
    <scope>NUCLEOTIDE SEQUENCE [LARGE SCALE GENOMIC DNA]</scope>
    <source>
        <strain evidence="2 3">DSM 111018</strain>
    </source>
</reference>
<feature type="transmembrane region" description="Helical" evidence="1">
    <location>
        <begin position="429"/>
        <end position="453"/>
    </location>
</feature>
<evidence type="ECO:0000256" key="1">
    <source>
        <dbReference type="SAM" id="Phobius"/>
    </source>
</evidence>